<dbReference type="AlphaFoldDB" id="A0AAD5QK80"/>
<protein>
    <submittedName>
        <fullName evidence="1">Uncharacterized protein</fullName>
    </submittedName>
</protein>
<dbReference type="Proteomes" id="UP001196413">
    <property type="component" value="Unassembled WGS sequence"/>
</dbReference>
<evidence type="ECO:0000313" key="1">
    <source>
        <dbReference type="EMBL" id="KAJ1355003.1"/>
    </source>
</evidence>
<accession>A0AAD5QK80</accession>
<evidence type="ECO:0000313" key="2">
    <source>
        <dbReference type="Proteomes" id="UP001196413"/>
    </source>
</evidence>
<dbReference type="EMBL" id="JAHQIW010002308">
    <property type="protein sequence ID" value="KAJ1355003.1"/>
    <property type="molecule type" value="Genomic_DNA"/>
</dbReference>
<proteinExistence type="predicted"/>
<name>A0AAD5QK80_PARTN</name>
<organism evidence="1 2">
    <name type="scientific">Parelaphostrongylus tenuis</name>
    <name type="common">Meningeal worm</name>
    <dbReference type="NCBI Taxonomy" id="148309"/>
    <lineage>
        <taxon>Eukaryota</taxon>
        <taxon>Metazoa</taxon>
        <taxon>Ecdysozoa</taxon>
        <taxon>Nematoda</taxon>
        <taxon>Chromadorea</taxon>
        <taxon>Rhabditida</taxon>
        <taxon>Rhabditina</taxon>
        <taxon>Rhabditomorpha</taxon>
        <taxon>Strongyloidea</taxon>
        <taxon>Metastrongylidae</taxon>
        <taxon>Parelaphostrongylus</taxon>
    </lineage>
</organism>
<comment type="caution">
    <text evidence="1">The sequence shown here is derived from an EMBL/GenBank/DDBJ whole genome shotgun (WGS) entry which is preliminary data.</text>
</comment>
<keyword evidence="2" id="KW-1185">Reference proteome</keyword>
<gene>
    <name evidence="1" type="ORF">KIN20_012113</name>
</gene>
<sequence length="70" mass="7743">MAHEPHHQSSHAAKIDAEPTRGCATQYLECIIGFIEDLGETDVSELQIRQLNAVKLPYEGAGCHLVQGWK</sequence>
<reference evidence="1" key="1">
    <citation type="submission" date="2021-06" db="EMBL/GenBank/DDBJ databases">
        <title>Parelaphostrongylus tenuis whole genome reference sequence.</title>
        <authorList>
            <person name="Garwood T.J."/>
            <person name="Larsen P.A."/>
            <person name="Fountain-Jones N.M."/>
            <person name="Garbe J.R."/>
            <person name="Macchietto M.G."/>
            <person name="Kania S.A."/>
            <person name="Gerhold R.W."/>
            <person name="Richards J.E."/>
            <person name="Wolf T.M."/>
        </authorList>
    </citation>
    <scope>NUCLEOTIDE SEQUENCE</scope>
    <source>
        <strain evidence="1">MNPRO001-30</strain>
        <tissue evidence="1">Meninges</tissue>
    </source>
</reference>